<protein>
    <submittedName>
        <fullName evidence="1">Uncharacterized protein</fullName>
    </submittedName>
</protein>
<comment type="caution">
    <text evidence="1">The sequence shown here is derived from an EMBL/GenBank/DDBJ whole genome shotgun (WGS) entry which is preliminary data.</text>
</comment>
<dbReference type="Proteomes" id="UP000217944">
    <property type="component" value="Unassembled WGS sequence"/>
</dbReference>
<dbReference type="AlphaFoldDB" id="A0A292YCJ3"/>
<evidence type="ECO:0000313" key="2">
    <source>
        <dbReference type="Proteomes" id="UP000217944"/>
    </source>
</evidence>
<dbReference type="EMBL" id="BDME01000001">
    <property type="protein sequence ID" value="GAX87004.1"/>
    <property type="molecule type" value="Genomic_DNA"/>
</dbReference>
<proteinExistence type="predicted"/>
<organism evidence="1 2">
    <name type="scientific">Lebetimonas natsushimae</name>
    <dbReference type="NCBI Taxonomy" id="1936991"/>
    <lineage>
        <taxon>Bacteria</taxon>
        <taxon>Pseudomonadati</taxon>
        <taxon>Campylobacterota</taxon>
        <taxon>Epsilonproteobacteria</taxon>
        <taxon>Nautiliales</taxon>
        <taxon>Nautiliaceae</taxon>
        <taxon>Lebetimonas</taxon>
    </lineage>
</organism>
<keyword evidence="2" id="KW-1185">Reference proteome</keyword>
<dbReference type="RefSeq" id="WP_096258161.1">
    <property type="nucleotide sequence ID" value="NZ_BDME01000001.1"/>
</dbReference>
<sequence>MREYVTIRQKAFYEFLQHYNKDKPKEQQIWLDLKDLVIFEYIAQFCLSDNVKIKNNRIVIDDKEFTYISYKKILEDNPFLNIKAKNISQVIGSHINKLVKLGLLDKIFLKENGNKVYFRVSLENDNLITQNIQGVSFQNDKGVSLKNDKGYHSKMSNSMLNIDNKNIDSKNRRNSIYIGSLSDFEKTLLRVISNLQDLFTRYRLPKFPVKDYYNTYKGILKKGYTEKQLLRAIYTRVYKATNDGVDTLKFLETLANPKYTIKSIDQLIVESEAIIEQLELIYDEEEMKAVNYILYTEFLKQCYFYDYAYYIANKKINYLGFFKDFNGQLHHLVEIEYHLLLMKKYLQSKGYELTTEGITTSNKGIRHILISNSLDTLPYSLFIKKLLYGLLISEEDKNIDLETYSSIKGIVNLHNNYLNKLKITDSLDEIISQLEEKIQVEV</sequence>
<gene>
    <name evidence="1" type="ORF">LNAT_P0299</name>
</gene>
<reference evidence="1 2" key="1">
    <citation type="journal article" date="2017" name="Syst. Appl. Microbiol.">
        <title>Lebetimonas natsushimae sp. nov., a novel strictly anaerobic, moderately thermophilic chemoautotroph isolated from a deep-sea hydrothermal vent polychaete nest in the Mid-Okinawa Trough.</title>
        <authorList>
            <person name="Nagata R."/>
            <person name="Takaki Y."/>
            <person name="Tame A."/>
            <person name="Nunoura T."/>
            <person name="Muto H."/>
            <person name="Mino S."/>
            <person name="Sawayama S."/>
            <person name="Takai K."/>
            <person name="Nakagawa S."/>
        </authorList>
    </citation>
    <scope>NUCLEOTIDE SEQUENCE [LARGE SCALE GENOMIC DNA]</scope>
    <source>
        <strain evidence="1 2">HS1857</strain>
    </source>
</reference>
<name>A0A292YCJ3_9BACT</name>
<accession>A0A292YCJ3</accession>
<evidence type="ECO:0000313" key="1">
    <source>
        <dbReference type="EMBL" id="GAX87004.1"/>
    </source>
</evidence>